<proteinExistence type="predicted"/>
<accession>A0A9D4CL86</accession>
<evidence type="ECO:0000256" key="1">
    <source>
        <dbReference type="SAM" id="MobiDB-lite"/>
    </source>
</evidence>
<feature type="compositionally biased region" description="Basic and acidic residues" evidence="1">
    <location>
        <begin position="51"/>
        <end position="80"/>
    </location>
</feature>
<sequence length="223" mass="23855">MQAQSTSIAPPPSLEQTPEKRIVLTSEGVSSATVETAPKVLAPPSLGRTVTLEKLRQEREDASKMEEQTKIFNQEHDQIKGSETNKQISQFDPHVPDEPAPASVLPPPPAATVSVAPPMQAQSTSIAPPPSLEQTPEKRIALTSEIVSSATVETAPTVLAPPSLERTVTLVTPPILAQTPGSVTPRTNINDILKQARVHSANLVEEEKVEKPTPPPPCYLGRV</sequence>
<reference evidence="2" key="1">
    <citation type="journal article" date="2019" name="bioRxiv">
        <title>The Genome of the Zebra Mussel, Dreissena polymorpha: A Resource for Invasive Species Research.</title>
        <authorList>
            <person name="McCartney M.A."/>
            <person name="Auch B."/>
            <person name="Kono T."/>
            <person name="Mallez S."/>
            <person name="Zhang Y."/>
            <person name="Obille A."/>
            <person name="Becker A."/>
            <person name="Abrahante J.E."/>
            <person name="Garbe J."/>
            <person name="Badalamenti J.P."/>
            <person name="Herman A."/>
            <person name="Mangelson H."/>
            <person name="Liachko I."/>
            <person name="Sullivan S."/>
            <person name="Sone E.D."/>
            <person name="Koren S."/>
            <person name="Silverstein K.A.T."/>
            <person name="Beckman K.B."/>
            <person name="Gohl D.M."/>
        </authorList>
    </citation>
    <scope>NUCLEOTIDE SEQUENCE</scope>
    <source>
        <strain evidence="2">Duluth1</strain>
        <tissue evidence="2">Whole animal</tissue>
    </source>
</reference>
<keyword evidence="3" id="KW-1185">Reference proteome</keyword>
<dbReference type="AlphaFoldDB" id="A0A9D4CL86"/>
<organism evidence="2 3">
    <name type="scientific">Dreissena polymorpha</name>
    <name type="common">Zebra mussel</name>
    <name type="synonym">Mytilus polymorpha</name>
    <dbReference type="NCBI Taxonomy" id="45954"/>
    <lineage>
        <taxon>Eukaryota</taxon>
        <taxon>Metazoa</taxon>
        <taxon>Spiralia</taxon>
        <taxon>Lophotrochozoa</taxon>
        <taxon>Mollusca</taxon>
        <taxon>Bivalvia</taxon>
        <taxon>Autobranchia</taxon>
        <taxon>Heteroconchia</taxon>
        <taxon>Euheterodonta</taxon>
        <taxon>Imparidentia</taxon>
        <taxon>Neoheterodontei</taxon>
        <taxon>Myida</taxon>
        <taxon>Dreissenoidea</taxon>
        <taxon>Dreissenidae</taxon>
        <taxon>Dreissena</taxon>
    </lineage>
</organism>
<evidence type="ECO:0000313" key="3">
    <source>
        <dbReference type="Proteomes" id="UP000828390"/>
    </source>
</evidence>
<feature type="compositionally biased region" description="Polar residues" evidence="1">
    <location>
        <begin position="81"/>
        <end position="90"/>
    </location>
</feature>
<name>A0A9D4CL86_DREPO</name>
<gene>
    <name evidence="2" type="ORF">DPMN_053378</name>
</gene>
<comment type="caution">
    <text evidence="2">The sequence shown here is derived from an EMBL/GenBank/DDBJ whole genome shotgun (WGS) entry which is preliminary data.</text>
</comment>
<reference evidence="2" key="2">
    <citation type="submission" date="2020-11" db="EMBL/GenBank/DDBJ databases">
        <authorList>
            <person name="McCartney M.A."/>
            <person name="Auch B."/>
            <person name="Kono T."/>
            <person name="Mallez S."/>
            <person name="Becker A."/>
            <person name="Gohl D.M."/>
            <person name="Silverstein K.A.T."/>
            <person name="Koren S."/>
            <person name="Bechman K.B."/>
            <person name="Herman A."/>
            <person name="Abrahante J.E."/>
            <person name="Garbe J."/>
        </authorList>
    </citation>
    <scope>NUCLEOTIDE SEQUENCE</scope>
    <source>
        <strain evidence="2">Duluth1</strain>
        <tissue evidence="2">Whole animal</tissue>
    </source>
</reference>
<evidence type="ECO:0000313" key="2">
    <source>
        <dbReference type="EMBL" id="KAH3727443.1"/>
    </source>
</evidence>
<dbReference type="Proteomes" id="UP000828390">
    <property type="component" value="Unassembled WGS sequence"/>
</dbReference>
<dbReference type="EMBL" id="JAIWYP010000012">
    <property type="protein sequence ID" value="KAH3727443.1"/>
    <property type="molecule type" value="Genomic_DNA"/>
</dbReference>
<protein>
    <submittedName>
        <fullName evidence="2">Uncharacterized protein</fullName>
    </submittedName>
</protein>
<feature type="region of interest" description="Disordered" evidence="1">
    <location>
        <begin position="1"/>
        <end position="134"/>
    </location>
</feature>